<evidence type="ECO:0000256" key="10">
    <source>
        <dbReference type="PROSITE-ProRule" id="PRU00742"/>
    </source>
</evidence>
<dbReference type="CDD" id="cd09989">
    <property type="entry name" value="Arginase"/>
    <property type="match status" value="1"/>
</dbReference>
<comment type="subunit">
    <text evidence="2">Homotrimer.</text>
</comment>
<comment type="catalytic activity">
    <reaction evidence="9 11">
        <text>L-arginine + H2O = urea + L-ornithine</text>
        <dbReference type="Rhea" id="RHEA:20569"/>
        <dbReference type="ChEBI" id="CHEBI:15377"/>
        <dbReference type="ChEBI" id="CHEBI:16199"/>
        <dbReference type="ChEBI" id="CHEBI:32682"/>
        <dbReference type="ChEBI" id="CHEBI:46911"/>
        <dbReference type="EC" id="3.5.3.1"/>
    </reaction>
</comment>
<evidence type="ECO:0000313" key="12">
    <source>
        <dbReference type="EMBL" id="PLB48310.1"/>
    </source>
</evidence>
<dbReference type="NCBIfam" id="TIGR01229">
    <property type="entry name" value="rocF_arginase"/>
    <property type="match status" value="1"/>
</dbReference>
<dbReference type="InterPro" id="IPR006035">
    <property type="entry name" value="Ureohydrolase"/>
</dbReference>
<dbReference type="PIRSF" id="PIRSF036979">
    <property type="entry name" value="Arginase"/>
    <property type="match status" value="1"/>
</dbReference>
<keyword evidence="5 11" id="KW-0056">Arginine metabolism</keyword>
<evidence type="ECO:0000256" key="3">
    <source>
        <dbReference type="ARBA" id="ARBA00012168"/>
    </source>
</evidence>
<dbReference type="EC" id="3.5.3.1" evidence="3 11"/>
<evidence type="ECO:0000256" key="1">
    <source>
        <dbReference type="ARBA" id="ARBA00005098"/>
    </source>
</evidence>
<dbReference type="Pfam" id="PF00491">
    <property type="entry name" value="Arginase"/>
    <property type="match status" value="1"/>
</dbReference>
<dbReference type="VEuPathDB" id="FungiDB:P170DRAFT_510943"/>
<reference evidence="12 13" key="1">
    <citation type="submission" date="2016-12" db="EMBL/GenBank/DDBJ databases">
        <title>The genomes of Aspergillus section Nigri reveals drivers in fungal speciation.</title>
        <authorList>
            <consortium name="DOE Joint Genome Institute"/>
            <person name="Vesth T.C."/>
            <person name="Nybo J."/>
            <person name="Theobald S."/>
            <person name="Brandl J."/>
            <person name="Frisvad J.C."/>
            <person name="Nielsen K.F."/>
            <person name="Lyhne E.K."/>
            <person name="Kogle M.E."/>
            <person name="Kuo A."/>
            <person name="Riley R."/>
            <person name="Clum A."/>
            <person name="Nolan M."/>
            <person name="Lipzen A."/>
            <person name="Salamov A."/>
            <person name="Henrissat B."/>
            <person name="Wiebenga A."/>
            <person name="De Vries R.P."/>
            <person name="Grigoriev I.V."/>
            <person name="Mortensen U.H."/>
            <person name="Andersen M.R."/>
            <person name="Baker S.E."/>
        </authorList>
    </citation>
    <scope>NUCLEOTIDE SEQUENCE [LARGE SCALE GENOMIC DNA]</scope>
    <source>
        <strain evidence="12 13">IBT 23096</strain>
    </source>
</reference>
<dbReference type="GO" id="GO:0006525">
    <property type="term" value="P:arginine metabolic process"/>
    <property type="evidence" value="ECO:0007669"/>
    <property type="project" value="UniProtKB-KW"/>
</dbReference>
<evidence type="ECO:0000256" key="11">
    <source>
        <dbReference type="RuleBase" id="RU361159"/>
    </source>
</evidence>
<dbReference type="RefSeq" id="XP_024703612.1">
    <property type="nucleotide sequence ID" value="XM_024854832.1"/>
</dbReference>
<dbReference type="AlphaFoldDB" id="A0A2I2G613"/>
<evidence type="ECO:0000256" key="5">
    <source>
        <dbReference type="ARBA" id="ARBA00022503"/>
    </source>
</evidence>
<keyword evidence="6 11" id="KW-0479">Metal-binding</keyword>
<protein>
    <recommendedName>
        <fullName evidence="4 11">Arginase</fullName>
        <ecNumber evidence="3 11">3.5.3.1</ecNumber>
    </recommendedName>
</protein>
<dbReference type="InterPro" id="IPR023696">
    <property type="entry name" value="Ureohydrolase_dom_sf"/>
</dbReference>
<dbReference type="Proteomes" id="UP000234275">
    <property type="component" value="Unassembled WGS sequence"/>
</dbReference>
<evidence type="ECO:0000256" key="4">
    <source>
        <dbReference type="ARBA" id="ARBA00018123"/>
    </source>
</evidence>
<dbReference type="PANTHER" id="PTHR43782:SF3">
    <property type="entry name" value="ARGINASE"/>
    <property type="match status" value="1"/>
</dbReference>
<keyword evidence="7 11" id="KW-0378">Hydrolase</keyword>
<dbReference type="SUPFAM" id="SSF52768">
    <property type="entry name" value="Arginase/deacetylase"/>
    <property type="match status" value="1"/>
</dbReference>
<accession>A0A2I2G613</accession>
<comment type="pathway">
    <text evidence="1">Nitrogen metabolism; urea cycle; L-ornithine and urea from L-arginine: step 1/1.</text>
</comment>
<evidence type="ECO:0000313" key="13">
    <source>
        <dbReference type="Proteomes" id="UP000234275"/>
    </source>
</evidence>
<dbReference type="EMBL" id="MSFO01000005">
    <property type="protein sequence ID" value="PLB48310.1"/>
    <property type="molecule type" value="Genomic_DNA"/>
</dbReference>
<dbReference type="PANTHER" id="PTHR43782">
    <property type="entry name" value="ARGINASE"/>
    <property type="match status" value="1"/>
</dbReference>
<evidence type="ECO:0000256" key="2">
    <source>
        <dbReference type="ARBA" id="ARBA00011233"/>
    </source>
</evidence>
<dbReference type="InterPro" id="IPR014033">
    <property type="entry name" value="Arginase"/>
</dbReference>
<sequence length="320" mass="34080">MASPKKLMGKAAQSLAIVSAGFCRGAPKAGTDAGPSAILDSGLFAQLQRHFTRVQLDNDKLDGADLPQTRDPDFAGMKNPRAVSAATKYTSERAYNHSRNGSLVLTLGGDHSNAIGSLTGASKGLRERTGSDFAVICVDAHVSINTPETSPSGNINGMPLAFATGIAKTKGDGIFNWIQKEHQVDVKRLVYVGTRDVDDAEKETIKAHGIKVFDMERIRRNGIENVMDEVLDYVGSSVPIHLSCDIDALDPEWGPSAGHLVPDGLALEEGQYIARRVSATNRLAAMDLVEVNPSINLPGVQRTVDSACALIKSAFGISDQ</sequence>
<dbReference type="GO" id="GO:0004053">
    <property type="term" value="F:arginase activity"/>
    <property type="evidence" value="ECO:0007669"/>
    <property type="project" value="UniProtKB-EC"/>
</dbReference>
<dbReference type="STRING" id="1392250.A0A2I2G613"/>
<evidence type="ECO:0000256" key="6">
    <source>
        <dbReference type="ARBA" id="ARBA00022723"/>
    </source>
</evidence>
<dbReference type="Gene3D" id="3.40.800.10">
    <property type="entry name" value="Ureohydrolase domain"/>
    <property type="match status" value="1"/>
</dbReference>
<evidence type="ECO:0000256" key="9">
    <source>
        <dbReference type="ARBA" id="ARBA00047391"/>
    </source>
</evidence>
<dbReference type="OrthoDB" id="9992747at2759"/>
<comment type="caution">
    <text evidence="12">The sequence shown here is derived from an EMBL/GenBank/DDBJ whole genome shotgun (WGS) entry which is preliminary data.</text>
</comment>
<evidence type="ECO:0000256" key="7">
    <source>
        <dbReference type="ARBA" id="ARBA00022801"/>
    </source>
</evidence>
<proteinExistence type="inferred from homology"/>
<comment type="cofactor">
    <cofactor evidence="11">
        <name>Mn(2+)</name>
        <dbReference type="ChEBI" id="CHEBI:29035"/>
    </cofactor>
    <text evidence="11">Binds 2 manganese ions per subunit.</text>
</comment>
<name>A0A2I2G613_9EURO</name>
<dbReference type="GO" id="GO:0030145">
    <property type="term" value="F:manganese ion binding"/>
    <property type="evidence" value="ECO:0007669"/>
    <property type="project" value="TreeGrafter"/>
</dbReference>
<dbReference type="PRINTS" id="PR00116">
    <property type="entry name" value="ARGINASE"/>
</dbReference>
<dbReference type="GO" id="GO:0005829">
    <property type="term" value="C:cytosol"/>
    <property type="evidence" value="ECO:0007669"/>
    <property type="project" value="TreeGrafter"/>
</dbReference>
<dbReference type="PROSITE" id="PS51409">
    <property type="entry name" value="ARGINASE_2"/>
    <property type="match status" value="1"/>
</dbReference>
<keyword evidence="8 11" id="KW-0464">Manganese</keyword>
<dbReference type="FunFam" id="3.40.800.10:FF:000012">
    <property type="entry name" value="Arginase"/>
    <property type="match status" value="1"/>
</dbReference>
<evidence type="ECO:0000256" key="8">
    <source>
        <dbReference type="ARBA" id="ARBA00023211"/>
    </source>
</evidence>
<comment type="similarity">
    <text evidence="10 11">Belongs to the arginase family.</text>
</comment>
<dbReference type="GO" id="GO:0005634">
    <property type="term" value="C:nucleus"/>
    <property type="evidence" value="ECO:0007669"/>
    <property type="project" value="TreeGrafter"/>
</dbReference>
<keyword evidence="13" id="KW-1185">Reference proteome</keyword>
<gene>
    <name evidence="12" type="ORF">P170DRAFT_510943</name>
</gene>
<organism evidence="12 13">
    <name type="scientific">Aspergillus steynii IBT 23096</name>
    <dbReference type="NCBI Taxonomy" id="1392250"/>
    <lineage>
        <taxon>Eukaryota</taxon>
        <taxon>Fungi</taxon>
        <taxon>Dikarya</taxon>
        <taxon>Ascomycota</taxon>
        <taxon>Pezizomycotina</taxon>
        <taxon>Eurotiomycetes</taxon>
        <taxon>Eurotiomycetidae</taxon>
        <taxon>Eurotiales</taxon>
        <taxon>Aspergillaceae</taxon>
        <taxon>Aspergillus</taxon>
        <taxon>Aspergillus subgen. Circumdati</taxon>
    </lineage>
</organism>
<dbReference type="GeneID" id="36562538"/>